<dbReference type="InterPro" id="IPR055507">
    <property type="entry name" value="DUF7079"/>
</dbReference>
<name>A0A7U7I9P5_9GAMM</name>
<dbReference type="RefSeq" id="WP_187670479.1">
    <property type="nucleotide sequence ID" value="NZ_CAJFCI010000030.1"/>
</dbReference>
<evidence type="ECO:0000313" key="2">
    <source>
        <dbReference type="EMBL" id="CAD5107127.1"/>
    </source>
</evidence>
<dbReference type="AlphaFoldDB" id="A0A7U7I9P5"/>
<organism evidence="2 3">
    <name type="scientific">Zestomonas carbonaria</name>
    <dbReference type="NCBI Taxonomy" id="2762745"/>
    <lineage>
        <taxon>Bacteria</taxon>
        <taxon>Pseudomonadati</taxon>
        <taxon>Pseudomonadota</taxon>
        <taxon>Gammaproteobacteria</taxon>
        <taxon>Pseudomonadales</taxon>
        <taxon>Pseudomonadaceae</taxon>
        <taxon>Zestomonas</taxon>
    </lineage>
</organism>
<sequence>MNPEASRIRVWQALSTLWLDTELQESELRWVAAELVASGLSRQELEAIYLYEVAPLLWPNLWVAAGAWAGFDAGWLAAGCLRNRRRRESRWHRWKCRLLRRPMTYATASDWRRIQALLDQEFH</sequence>
<gene>
    <name evidence="2" type="ORF">PSEWESI4_01398</name>
</gene>
<feature type="domain" description="DUF7079" evidence="1">
    <location>
        <begin position="6"/>
        <end position="116"/>
    </location>
</feature>
<evidence type="ECO:0000259" key="1">
    <source>
        <dbReference type="Pfam" id="PF23296"/>
    </source>
</evidence>
<dbReference type="Pfam" id="PF23296">
    <property type="entry name" value="DUF7079"/>
    <property type="match status" value="1"/>
</dbReference>
<dbReference type="EMBL" id="CAJFCI010000030">
    <property type="protein sequence ID" value="CAD5107127.1"/>
    <property type="molecule type" value="Genomic_DNA"/>
</dbReference>
<proteinExistence type="predicted"/>
<comment type="caution">
    <text evidence="2">The sequence shown here is derived from an EMBL/GenBank/DDBJ whole genome shotgun (WGS) entry which is preliminary data.</text>
</comment>
<protein>
    <recommendedName>
        <fullName evidence="1">DUF7079 domain-containing protein</fullName>
    </recommendedName>
</protein>
<reference evidence="2 3" key="1">
    <citation type="submission" date="2020-08" db="EMBL/GenBank/DDBJ databases">
        <authorList>
            <person name="Criscuolo A."/>
        </authorList>
    </citation>
    <scope>NUCLEOTIDE SEQUENCE [LARGE SCALE GENOMIC DNA]</scope>
    <source>
        <strain evidence="2">CIP111764</strain>
    </source>
</reference>
<keyword evidence="3" id="KW-1185">Reference proteome</keyword>
<evidence type="ECO:0000313" key="3">
    <source>
        <dbReference type="Proteomes" id="UP000583387"/>
    </source>
</evidence>
<dbReference type="Proteomes" id="UP000583387">
    <property type="component" value="Unassembled WGS sequence"/>
</dbReference>
<accession>A0A7U7I9P5</accession>